<protein>
    <submittedName>
        <fullName evidence="1">Uncharacterized protein</fullName>
    </submittedName>
</protein>
<dbReference type="EMBL" id="JAVDQK010000004">
    <property type="protein sequence ID" value="MDR6218501.1"/>
    <property type="molecule type" value="Genomic_DNA"/>
</dbReference>
<reference evidence="1" key="1">
    <citation type="submission" date="2023-07" db="EMBL/GenBank/DDBJ databases">
        <title>Sorghum-associated microbial communities from plants grown in Nebraska, USA.</title>
        <authorList>
            <person name="Schachtman D."/>
        </authorList>
    </citation>
    <scope>NUCLEOTIDE SEQUENCE</scope>
    <source>
        <strain evidence="1">BE330</strain>
    </source>
</reference>
<gene>
    <name evidence="1" type="ORF">J2Y00_002064</name>
</gene>
<accession>A0AAE3XBZ7</accession>
<comment type="caution">
    <text evidence="1">The sequence shown here is derived from an EMBL/GenBank/DDBJ whole genome shotgun (WGS) entry which is preliminary data.</text>
</comment>
<proteinExistence type="predicted"/>
<dbReference type="AlphaFoldDB" id="A0AAE3XBZ7"/>
<evidence type="ECO:0000313" key="1">
    <source>
        <dbReference type="EMBL" id="MDR6218501.1"/>
    </source>
</evidence>
<evidence type="ECO:0000313" key="2">
    <source>
        <dbReference type="Proteomes" id="UP001185331"/>
    </source>
</evidence>
<sequence>MTMNQVSTLPAPDGTALYLVQLALPAGQGRMTYDYCQVDVEHPLSEAIEQIQEDLVEGQPGVRIERVLAFLGLAPYSDSLRPDSIIGISRVLYSSVNPEECTGTFQYCFDYTQLKDMGLYDSGHHA</sequence>
<organism evidence="1 2">
    <name type="scientific">Deinococcus soli</name>
    <name type="common">ex Cha et al. 2016</name>
    <dbReference type="NCBI Taxonomy" id="1309411"/>
    <lineage>
        <taxon>Bacteria</taxon>
        <taxon>Thermotogati</taxon>
        <taxon>Deinococcota</taxon>
        <taxon>Deinococci</taxon>
        <taxon>Deinococcales</taxon>
        <taxon>Deinococcaceae</taxon>
        <taxon>Deinococcus</taxon>
    </lineage>
</organism>
<name>A0AAE3XBZ7_9DEIO</name>
<dbReference type="Proteomes" id="UP001185331">
    <property type="component" value="Unassembled WGS sequence"/>
</dbReference>
<dbReference type="RefSeq" id="WP_309855044.1">
    <property type="nucleotide sequence ID" value="NZ_JAVDQJ010000005.1"/>
</dbReference>